<feature type="transmembrane region" description="Helical" evidence="11">
    <location>
        <begin position="131"/>
        <end position="153"/>
    </location>
</feature>
<evidence type="ECO:0000256" key="2">
    <source>
        <dbReference type="ARBA" id="ARBA00004653"/>
    </source>
</evidence>
<feature type="compositionally biased region" description="Low complexity" evidence="10">
    <location>
        <begin position="338"/>
        <end position="355"/>
    </location>
</feature>
<organism evidence="13 14">
    <name type="scientific">Candida metapsilosis</name>
    <dbReference type="NCBI Taxonomy" id="273372"/>
    <lineage>
        <taxon>Eukaryota</taxon>
        <taxon>Fungi</taxon>
        <taxon>Dikarya</taxon>
        <taxon>Ascomycota</taxon>
        <taxon>Saccharomycotina</taxon>
        <taxon>Pichiomycetes</taxon>
        <taxon>Debaryomycetaceae</taxon>
        <taxon>Candida/Lodderomyces clade</taxon>
        <taxon>Candida</taxon>
    </lineage>
</organism>
<proteinExistence type="inferred from homology"/>
<name>A0A8H7ZGS5_9ASCO</name>
<evidence type="ECO:0000256" key="3">
    <source>
        <dbReference type="ARBA" id="ARBA00008640"/>
    </source>
</evidence>
<feature type="region of interest" description="Disordered" evidence="10">
    <location>
        <begin position="304"/>
        <end position="371"/>
    </location>
</feature>
<protein>
    <recommendedName>
        <fullName evidence="4">Golgi apparatus membrane protein TVP38</fullName>
    </recommendedName>
    <alternativeName>
        <fullName evidence="5">Golgi apparatus membrane protein tvp38</fullName>
    </alternativeName>
</protein>
<evidence type="ECO:0000313" key="13">
    <source>
        <dbReference type="EMBL" id="KAG5419834.1"/>
    </source>
</evidence>
<dbReference type="InterPro" id="IPR051076">
    <property type="entry name" value="Golgi_membrane_TVP38/TMEM64"/>
</dbReference>
<evidence type="ECO:0000256" key="11">
    <source>
        <dbReference type="SAM" id="Phobius"/>
    </source>
</evidence>
<keyword evidence="6 11" id="KW-0812">Transmembrane</keyword>
<reference evidence="13 14" key="1">
    <citation type="submission" date="2020-12" db="EMBL/GenBank/DDBJ databases">
        <title>Effect of drift, selection, and recombination on the evolution of hybrid genomes in Candida yeast pathogens.</title>
        <authorList>
            <person name="Mixao V."/>
            <person name="Ksiezopolska E."/>
            <person name="Saus E."/>
            <person name="Boekhout T."/>
            <person name="Gacser A."/>
            <person name="Gabaldon T."/>
        </authorList>
    </citation>
    <scope>NUCLEOTIDE SEQUENCE [LARGE SCALE GENOMIC DNA]</scope>
    <source>
        <strain evidence="13 14">BP57</strain>
    </source>
</reference>
<keyword evidence="7 11" id="KW-1133">Transmembrane helix</keyword>
<feature type="transmembrane region" description="Helical" evidence="11">
    <location>
        <begin position="249"/>
        <end position="267"/>
    </location>
</feature>
<evidence type="ECO:0000256" key="1">
    <source>
        <dbReference type="ARBA" id="ARBA00002978"/>
    </source>
</evidence>
<feature type="transmembrane region" description="Helical" evidence="11">
    <location>
        <begin position="208"/>
        <end position="228"/>
    </location>
</feature>
<dbReference type="GeneID" id="93650343"/>
<evidence type="ECO:0000256" key="7">
    <source>
        <dbReference type="ARBA" id="ARBA00022989"/>
    </source>
</evidence>
<evidence type="ECO:0000256" key="8">
    <source>
        <dbReference type="ARBA" id="ARBA00023034"/>
    </source>
</evidence>
<dbReference type="GO" id="GO:0016192">
    <property type="term" value="P:vesicle-mediated transport"/>
    <property type="evidence" value="ECO:0007669"/>
    <property type="project" value="TreeGrafter"/>
</dbReference>
<evidence type="ECO:0000256" key="6">
    <source>
        <dbReference type="ARBA" id="ARBA00022692"/>
    </source>
</evidence>
<dbReference type="PANTHER" id="PTHR47549">
    <property type="entry name" value="GOLGI APPARATUS MEMBRANE PROTEIN TVP38-RELATED"/>
    <property type="match status" value="1"/>
</dbReference>
<dbReference type="EMBL" id="JAEOAQ010000002">
    <property type="protein sequence ID" value="KAG5419834.1"/>
    <property type="molecule type" value="Genomic_DNA"/>
</dbReference>
<feature type="transmembrane region" description="Helical" evidence="11">
    <location>
        <begin position="55"/>
        <end position="78"/>
    </location>
</feature>
<evidence type="ECO:0000256" key="4">
    <source>
        <dbReference type="ARBA" id="ARBA00013533"/>
    </source>
</evidence>
<evidence type="ECO:0000256" key="9">
    <source>
        <dbReference type="ARBA" id="ARBA00023136"/>
    </source>
</evidence>
<keyword evidence="8" id="KW-0333">Golgi apparatus</keyword>
<dbReference type="RefSeq" id="XP_067548950.1">
    <property type="nucleotide sequence ID" value="XM_067690490.1"/>
</dbReference>
<comment type="similarity">
    <text evidence="3">Belongs to the TVP38/TMEM64 family.</text>
</comment>
<gene>
    <name evidence="13" type="ORF">I9W82_001714</name>
</gene>
<evidence type="ECO:0000313" key="14">
    <source>
        <dbReference type="Proteomes" id="UP000669133"/>
    </source>
</evidence>
<comment type="function">
    <text evidence="1">Golgi membrane protein involved in vesicular trafficking and spindle migration.</text>
</comment>
<dbReference type="Proteomes" id="UP000669133">
    <property type="component" value="Unassembled WGS sequence"/>
</dbReference>
<keyword evidence="9 11" id="KW-0472">Membrane</keyword>
<dbReference type="OrthoDB" id="166803at2759"/>
<evidence type="ECO:0000259" key="12">
    <source>
        <dbReference type="Pfam" id="PF09335"/>
    </source>
</evidence>
<feature type="domain" description="VTT" evidence="12">
    <location>
        <begin position="114"/>
        <end position="230"/>
    </location>
</feature>
<dbReference type="Pfam" id="PF09335">
    <property type="entry name" value="VTT_dom"/>
    <property type="match status" value="1"/>
</dbReference>
<feature type="transmembrane region" description="Helical" evidence="11">
    <location>
        <begin position="99"/>
        <end position="125"/>
    </location>
</feature>
<accession>A0A8H7ZGS5</accession>
<keyword evidence="14" id="KW-1185">Reference proteome</keyword>
<comment type="subcellular location">
    <subcellularLocation>
        <location evidence="2">Golgi apparatus membrane</location>
        <topology evidence="2">Multi-pass membrane protein</topology>
    </subcellularLocation>
</comment>
<dbReference type="AlphaFoldDB" id="A0A8H7ZGS5"/>
<dbReference type="GO" id="GO:0000139">
    <property type="term" value="C:Golgi membrane"/>
    <property type="evidence" value="ECO:0007669"/>
    <property type="project" value="UniProtKB-SubCell"/>
</dbReference>
<sequence>MPQLSNNDQQQPQNQQFPNTSTSIRQFLADKVALSVHLLNQLKEWFSVQSPLKKFLVVIGCIFLSIAGIFFIIFHSYLINQLINLSDKWHDLKYGSVIIFALVFTVSFPPLIGFTALSLLTGMVYGFPQGWPLLAFASVCGCTASFLVFRYLLQNQATRLVQYNEKFRAFAEVLHDDSSLFLLCLIRLCPLPYSLSNGALAAVPELPLLTYFLATFITSPKLFIHLFVGSKLKELGSEKTSGMTKLVDVISIIITAGAASLATYLIYVKMQQKLASFHQRGVIHDDVLVFGNFADELEMGSHNEIELNSNDFDTDNFLIDDDDDEEEEEGEDQDENSAQDSDARSQSSHKSQNSKKNQDSAGQAKKHSHRD</sequence>
<dbReference type="PANTHER" id="PTHR47549:SF1">
    <property type="entry name" value="GOLGI APPARATUS MEMBRANE PROTEIN TVP38"/>
    <property type="match status" value="1"/>
</dbReference>
<comment type="caution">
    <text evidence="13">The sequence shown here is derived from an EMBL/GenBank/DDBJ whole genome shotgun (WGS) entry which is preliminary data.</text>
</comment>
<dbReference type="InterPro" id="IPR032816">
    <property type="entry name" value="VTT_dom"/>
</dbReference>
<evidence type="ECO:0000256" key="5">
    <source>
        <dbReference type="ARBA" id="ARBA00020673"/>
    </source>
</evidence>
<feature type="compositionally biased region" description="Acidic residues" evidence="10">
    <location>
        <begin position="312"/>
        <end position="337"/>
    </location>
</feature>
<dbReference type="GO" id="GO:0000022">
    <property type="term" value="P:mitotic spindle elongation"/>
    <property type="evidence" value="ECO:0007669"/>
    <property type="project" value="TreeGrafter"/>
</dbReference>
<evidence type="ECO:0000256" key="10">
    <source>
        <dbReference type="SAM" id="MobiDB-lite"/>
    </source>
</evidence>